<dbReference type="EMBL" id="AP023091">
    <property type="protein sequence ID" value="BCE22098.1"/>
    <property type="molecule type" value="Genomic_DNA"/>
</dbReference>
<dbReference type="EMBL" id="AP023099">
    <property type="protein sequence ID" value="BCE91879.1"/>
    <property type="molecule type" value="Genomic_DNA"/>
</dbReference>
<evidence type="ECO:0000313" key="3">
    <source>
        <dbReference type="EMBL" id="BCE91879.1"/>
    </source>
</evidence>
<name>A0A809X779_9BRAD</name>
<reference evidence="2" key="3">
    <citation type="submission" date="2020-05" db="EMBL/GenBank/DDBJ databases">
        <title>Complete genome sequence of Bradyrhizobium diazoefficiens XF4 isolated from soybean nodule.</title>
        <authorList>
            <person name="Noda R."/>
            <person name="Kakizaki K."/>
            <person name="Minamisawa K."/>
        </authorList>
    </citation>
    <scope>NUCLEOTIDE SEQUENCE</scope>
    <source>
        <strain evidence="2">XF4</strain>
    </source>
</reference>
<dbReference type="EMBL" id="AP023094">
    <property type="protein sequence ID" value="BCE48363.1"/>
    <property type="molecule type" value="Genomic_DNA"/>
</dbReference>
<gene>
    <name evidence="3" type="ORF">XF10B_46770</name>
    <name evidence="1" type="ORF">XF1B_47790</name>
    <name evidence="2" type="ORF">XF4B_47120</name>
</gene>
<reference evidence="1" key="1">
    <citation type="submission" date="2020-05" db="EMBL/GenBank/DDBJ databases">
        <title>Complete genome sequence of Bradyrhizobium diazoefficiens XF1 isolated from soybean nodule.</title>
        <authorList>
            <person name="Noda R."/>
            <person name="Kakizaki K."/>
            <person name="Minamisawa K."/>
        </authorList>
    </citation>
    <scope>NUCLEOTIDE SEQUENCE</scope>
    <source>
        <strain evidence="1">XF1</strain>
    </source>
</reference>
<evidence type="ECO:0000313" key="1">
    <source>
        <dbReference type="EMBL" id="BCE22098.1"/>
    </source>
</evidence>
<dbReference type="AlphaFoldDB" id="A0A809X779"/>
<evidence type="ECO:0000313" key="2">
    <source>
        <dbReference type="EMBL" id="BCE48363.1"/>
    </source>
</evidence>
<protein>
    <submittedName>
        <fullName evidence="1">Uncharacterized protein</fullName>
    </submittedName>
</protein>
<accession>A0A809X779</accession>
<organism evidence="1">
    <name type="scientific">Bradyrhizobium diazoefficiens</name>
    <dbReference type="NCBI Taxonomy" id="1355477"/>
    <lineage>
        <taxon>Bacteria</taxon>
        <taxon>Pseudomonadati</taxon>
        <taxon>Pseudomonadota</taxon>
        <taxon>Alphaproteobacteria</taxon>
        <taxon>Hyphomicrobiales</taxon>
        <taxon>Nitrobacteraceae</taxon>
        <taxon>Bradyrhizobium</taxon>
    </lineage>
</organism>
<reference evidence="3" key="2">
    <citation type="submission" date="2020-05" db="EMBL/GenBank/DDBJ databases">
        <title>Complete genome sequence of Bradyrhizobium diazoefficiens XF10 isolated from soybean nodule.</title>
        <authorList>
            <person name="Noda R."/>
            <person name="Kakizaki K."/>
            <person name="Minamisawa K."/>
        </authorList>
    </citation>
    <scope>NUCLEOTIDE SEQUENCE</scope>
    <source>
        <strain evidence="3">XF10</strain>
    </source>
</reference>
<proteinExistence type="predicted"/>
<sequence>MKLHHPHGPVPEGVDVLWRCEAKSYSYVIDADREEYGVTAPRLEMRWYHVDRRTPKGAYCCGEFVRLTAYKKRFAETEADALRDFKARKKKQIQILSRQLVRAERELALTKPNHDLLVA</sequence>